<proteinExistence type="predicted"/>
<dbReference type="Gene3D" id="3.40.50.720">
    <property type="entry name" value="NAD(P)-binding Rossmann-like Domain"/>
    <property type="match status" value="1"/>
</dbReference>
<gene>
    <name evidence="2" type="ORF">LCGC14_0738570</name>
</gene>
<dbReference type="GO" id="GO:0019305">
    <property type="term" value="P:dTDP-rhamnose biosynthetic process"/>
    <property type="evidence" value="ECO:0007669"/>
    <property type="project" value="TreeGrafter"/>
</dbReference>
<accession>A0A0F9SSD0</accession>
<dbReference type="Gene3D" id="3.90.25.10">
    <property type="entry name" value="UDP-galactose 4-epimerase, domain 1"/>
    <property type="match status" value="1"/>
</dbReference>
<dbReference type="InterPro" id="IPR029903">
    <property type="entry name" value="RmlD-like-bd"/>
</dbReference>
<dbReference type="EMBL" id="LAZR01001736">
    <property type="protein sequence ID" value="KKN39921.1"/>
    <property type="molecule type" value="Genomic_DNA"/>
</dbReference>
<dbReference type="GO" id="GO:0005829">
    <property type="term" value="C:cytosol"/>
    <property type="evidence" value="ECO:0007669"/>
    <property type="project" value="TreeGrafter"/>
</dbReference>
<dbReference type="AlphaFoldDB" id="A0A0F9SSD0"/>
<protein>
    <recommendedName>
        <fullName evidence="1">RmlD-like substrate binding domain-containing protein</fullName>
    </recommendedName>
</protein>
<dbReference type="Pfam" id="PF04321">
    <property type="entry name" value="RmlD_sub_bind"/>
    <property type="match status" value="1"/>
</dbReference>
<organism evidence="2">
    <name type="scientific">marine sediment metagenome</name>
    <dbReference type="NCBI Taxonomy" id="412755"/>
    <lineage>
        <taxon>unclassified sequences</taxon>
        <taxon>metagenomes</taxon>
        <taxon>ecological metagenomes</taxon>
    </lineage>
</organism>
<dbReference type="SUPFAM" id="SSF51735">
    <property type="entry name" value="NAD(P)-binding Rossmann-fold domains"/>
    <property type="match status" value="1"/>
</dbReference>
<feature type="domain" description="RmlD-like substrate binding" evidence="1">
    <location>
        <begin position="3"/>
        <end position="283"/>
    </location>
</feature>
<evidence type="ECO:0000313" key="2">
    <source>
        <dbReference type="EMBL" id="KKN39921.1"/>
    </source>
</evidence>
<sequence length="287" mass="31655">MKKILVTGGKGQLAMCIKEISLSLNDFEFLFVDIDELDITDSGEVMSFFGKNDISYCVNCAAFTAVDKAETDMGPAERVNVLGAKNLAQACKENQVKLIQISTDFVFDGLQSTPYTEEDATAPVSVYGRTKLDGELIISATLGEHIIIRTSWLYSEHGSNFLITMLRLGSEKEELGVVCDQIGTPTYAGDLASLILKIILGNEKNYGTYHYSNEGVASWYDFAVAIFDIGKIKCKVLPIKTSEYPTPARRPAFSVMDTSKIKNVLGLKIPYWRDSVSKAIQILKNSQ</sequence>
<dbReference type="InterPro" id="IPR005913">
    <property type="entry name" value="dTDP_dehydrorham_reduct"/>
</dbReference>
<reference evidence="2" key="1">
    <citation type="journal article" date="2015" name="Nature">
        <title>Complex archaea that bridge the gap between prokaryotes and eukaryotes.</title>
        <authorList>
            <person name="Spang A."/>
            <person name="Saw J.H."/>
            <person name="Jorgensen S.L."/>
            <person name="Zaremba-Niedzwiedzka K."/>
            <person name="Martijn J."/>
            <person name="Lind A.E."/>
            <person name="van Eijk R."/>
            <person name="Schleper C."/>
            <person name="Guy L."/>
            <person name="Ettema T.J."/>
        </authorList>
    </citation>
    <scope>NUCLEOTIDE SEQUENCE</scope>
</reference>
<name>A0A0F9SSD0_9ZZZZ</name>
<dbReference type="GO" id="GO:0008831">
    <property type="term" value="F:dTDP-4-dehydrorhamnose reductase activity"/>
    <property type="evidence" value="ECO:0007669"/>
    <property type="project" value="TreeGrafter"/>
</dbReference>
<evidence type="ECO:0000259" key="1">
    <source>
        <dbReference type="Pfam" id="PF04321"/>
    </source>
</evidence>
<dbReference type="CDD" id="cd05254">
    <property type="entry name" value="dTDP_HR_like_SDR_e"/>
    <property type="match status" value="1"/>
</dbReference>
<dbReference type="InterPro" id="IPR036291">
    <property type="entry name" value="NAD(P)-bd_dom_sf"/>
</dbReference>
<dbReference type="NCBIfam" id="TIGR01214">
    <property type="entry name" value="rmlD"/>
    <property type="match status" value="1"/>
</dbReference>
<dbReference type="PANTHER" id="PTHR10491">
    <property type="entry name" value="DTDP-4-DEHYDRORHAMNOSE REDUCTASE"/>
    <property type="match status" value="1"/>
</dbReference>
<dbReference type="PANTHER" id="PTHR10491:SF4">
    <property type="entry name" value="METHIONINE ADENOSYLTRANSFERASE 2 SUBUNIT BETA"/>
    <property type="match status" value="1"/>
</dbReference>
<comment type="caution">
    <text evidence="2">The sequence shown here is derived from an EMBL/GenBank/DDBJ whole genome shotgun (WGS) entry which is preliminary data.</text>
</comment>